<dbReference type="GO" id="GO:0004497">
    <property type="term" value="F:monooxygenase activity"/>
    <property type="evidence" value="ECO:0007669"/>
    <property type="project" value="UniProtKB-KW"/>
</dbReference>
<evidence type="ECO:0000313" key="2">
    <source>
        <dbReference type="EMBL" id="MDK6274400.1"/>
    </source>
</evidence>
<organism evidence="2 3">
    <name type="scientific">Pseudoglutamicibacter cumminsii</name>
    <dbReference type="NCBI Taxonomy" id="156979"/>
    <lineage>
        <taxon>Bacteria</taxon>
        <taxon>Bacillati</taxon>
        <taxon>Actinomycetota</taxon>
        <taxon>Actinomycetes</taxon>
        <taxon>Micrococcales</taxon>
        <taxon>Micrococcaceae</taxon>
        <taxon>Pseudoglutamicibacter</taxon>
    </lineage>
</organism>
<protein>
    <submittedName>
        <fullName evidence="2">Quinol monooxygenase</fullName>
        <ecNumber evidence="2">1.-.-.-</ecNumber>
    </submittedName>
</protein>
<dbReference type="PANTHER" id="PTHR33336">
    <property type="entry name" value="QUINOL MONOOXYGENASE YGIN-RELATED"/>
    <property type="match status" value="1"/>
</dbReference>
<evidence type="ECO:0000313" key="3">
    <source>
        <dbReference type="Proteomes" id="UP001240483"/>
    </source>
</evidence>
<dbReference type="PANTHER" id="PTHR33336:SF3">
    <property type="entry name" value="ABM DOMAIN-CONTAINING PROTEIN"/>
    <property type="match status" value="1"/>
</dbReference>
<dbReference type="EMBL" id="JASODW010000001">
    <property type="protein sequence ID" value="MDK6274400.1"/>
    <property type="molecule type" value="Genomic_DNA"/>
</dbReference>
<keyword evidence="2" id="KW-0503">Monooxygenase</keyword>
<name>A0AAP4C5W0_9MICC</name>
<evidence type="ECO:0000259" key="1">
    <source>
        <dbReference type="PROSITE" id="PS51725"/>
    </source>
</evidence>
<dbReference type="AlphaFoldDB" id="A0AAP4C5W0"/>
<dbReference type="EC" id="1.-.-.-" evidence="2"/>
<dbReference type="InterPro" id="IPR007138">
    <property type="entry name" value="ABM_dom"/>
</dbReference>
<dbReference type="Proteomes" id="UP001240483">
    <property type="component" value="Unassembled WGS sequence"/>
</dbReference>
<comment type="caution">
    <text evidence="2">The sequence shown here is derived from an EMBL/GenBank/DDBJ whole genome shotgun (WGS) entry which is preliminary data.</text>
</comment>
<dbReference type="Gene3D" id="3.30.70.100">
    <property type="match status" value="1"/>
</dbReference>
<dbReference type="SUPFAM" id="SSF54909">
    <property type="entry name" value="Dimeric alpha+beta barrel"/>
    <property type="match status" value="1"/>
</dbReference>
<feature type="domain" description="ABM" evidence="1">
    <location>
        <begin position="2"/>
        <end position="92"/>
    </location>
</feature>
<keyword evidence="2" id="KW-0560">Oxidoreductase</keyword>
<dbReference type="InterPro" id="IPR050744">
    <property type="entry name" value="AI-2_Isomerase_LsrG"/>
</dbReference>
<accession>A0AAP4C5W0</accession>
<dbReference type="RefSeq" id="WP_204879944.1">
    <property type="nucleotide sequence ID" value="NZ_JAFBCO010000001.1"/>
</dbReference>
<sequence length="106" mass="12287">MILINVKYKVKPEKAEEFLNAVEEFTKATRNEPGNLWFEWYRDPQDPTVFLLIEAFKDDAGEAHVNSDHFAKGLESMKPFLVETPDIVSRQVEGEGWDKMGELRID</sequence>
<reference evidence="2" key="1">
    <citation type="submission" date="2023-05" db="EMBL/GenBank/DDBJ databases">
        <title>Cataloging the Phylogenetic Diversity of Human Bladder Bacteria.</title>
        <authorList>
            <person name="Du J."/>
        </authorList>
    </citation>
    <scope>NUCLEOTIDE SEQUENCE</scope>
    <source>
        <strain evidence="2">UMB9978</strain>
    </source>
</reference>
<proteinExistence type="predicted"/>
<dbReference type="Pfam" id="PF03992">
    <property type="entry name" value="ABM"/>
    <property type="match status" value="1"/>
</dbReference>
<gene>
    <name evidence="2" type="ORF">QP116_01330</name>
</gene>
<dbReference type="PROSITE" id="PS51725">
    <property type="entry name" value="ABM"/>
    <property type="match status" value="1"/>
</dbReference>
<dbReference type="InterPro" id="IPR011008">
    <property type="entry name" value="Dimeric_a/b-barrel"/>
</dbReference>